<reference evidence="2" key="1">
    <citation type="journal article" date="2020" name="Nat. Commun.">
        <title>Large-scale genome sequencing of mycorrhizal fungi provides insights into the early evolution of symbiotic traits.</title>
        <authorList>
            <person name="Miyauchi S."/>
            <person name="Kiss E."/>
            <person name="Kuo A."/>
            <person name="Drula E."/>
            <person name="Kohler A."/>
            <person name="Sanchez-Garcia M."/>
            <person name="Morin E."/>
            <person name="Andreopoulos B."/>
            <person name="Barry K.W."/>
            <person name="Bonito G."/>
            <person name="Buee M."/>
            <person name="Carver A."/>
            <person name="Chen C."/>
            <person name="Cichocki N."/>
            <person name="Clum A."/>
            <person name="Culley D."/>
            <person name="Crous P.W."/>
            <person name="Fauchery L."/>
            <person name="Girlanda M."/>
            <person name="Hayes R.D."/>
            <person name="Keri Z."/>
            <person name="LaButti K."/>
            <person name="Lipzen A."/>
            <person name="Lombard V."/>
            <person name="Magnuson J."/>
            <person name="Maillard F."/>
            <person name="Murat C."/>
            <person name="Nolan M."/>
            <person name="Ohm R.A."/>
            <person name="Pangilinan J."/>
            <person name="Pereira M.F."/>
            <person name="Perotto S."/>
            <person name="Peter M."/>
            <person name="Pfister S."/>
            <person name="Riley R."/>
            <person name="Sitrit Y."/>
            <person name="Stielow J.B."/>
            <person name="Szollosi G."/>
            <person name="Zifcakova L."/>
            <person name="Stursova M."/>
            <person name="Spatafora J.W."/>
            <person name="Tedersoo L."/>
            <person name="Vaario L.M."/>
            <person name="Yamada A."/>
            <person name="Yan M."/>
            <person name="Wang P."/>
            <person name="Xu J."/>
            <person name="Bruns T."/>
            <person name="Baldrian P."/>
            <person name="Vilgalys R."/>
            <person name="Dunand C."/>
            <person name="Henrissat B."/>
            <person name="Grigoriev I.V."/>
            <person name="Hibbett D."/>
            <person name="Nagy L.G."/>
            <person name="Martin F.M."/>
        </authorList>
    </citation>
    <scope>NUCLEOTIDE SEQUENCE</scope>
    <source>
        <strain evidence="2">UP504</strain>
    </source>
</reference>
<feature type="transmembrane region" description="Helical" evidence="1">
    <location>
        <begin position="12"/>
        <end position="33"/>
    </location>
</feature>
<gene>
    <name evidence="2" type="ORF">BS47DRAFT_1349479</name>
</gene>
<dbReference type="OrthoDB" id="5553410at2759"/>
<dbReference type="EMBL" id="MU129040">
    <property type="protein sequence ID" value="KAF9509236.1"/>
    <property type="molecule type" value="Genomic_DNA"/>
</dbReference>
<name>A0A9P6AQU4_9AGAM</name>
<feature type="transmembrane region" description="Helical" evidence="1">
    <location>
        <begin position="91"/>
        <end position="108"/>
    </location>
</feature>
<keyword evidence="3" id="KW-1185">Reference proteome</keyword>
<keyword evidence="1" id="KW-0812">Transmembrane</keyword>
<keyword evidence="1" id="KW-0472">Membrane</keyword>
<sequence length="126" mass="13962">MAPMSVNKPHLRVFKFPTSAIATFALVLSLYYVSHGTPGAFSIGGVSVPFGGLARTLSAIFFYTVEITHVYEAYLAYSLASEHRASTVNKFLYTIFTFVCGFPLLFEIRRQIKLTRVGTIAGKRTK</sequence>
<dbReference type="AlphaFoldDB" id="A0A9P6AQU4"/>
<dbReference type="InterPro" id="IPR028110">
    <property type="entry name" value="TMEM254"/>
</dbReference>
<accession>A0A9P6AQU4</accession>
<dbReference type="Proteomes" id="UP000886523">
    <property type="component" value="Unassembled WGS sequence"/>
</dbReference>
<evidence type="ECO:0000256" key="1">
    <source>
        <dbReference type="SAM" id="Phobius"/>
    </source>
</evidence>
<evidence type="ECO:0000313" key="3">
    <source>
        <dbReference type="Proteomes" id="UP000886523"/>
    </source>
</evidence>
<dbReference type="Pfam" id="PF14934">
    <property type="entry name" value="TMEM254"/>
    <property type="match status" value="1"/>
</dbReference>
<organism evidence="2 3">
    <name type="scientific">Hydnum rufescens UP504</name>
    <dbReference type="NCBI Taxonomy" id="1448309"/>
    <lineage>
        <taxon>Eukaryota</taxon>
        <taxon>Fungi</taxon>
        <taxon>Dikarya</taxon>
        <taxon>Basidiomycota</taxon>
        <taxon>Agaricomycotina</taxon>
        <taxon>Agaricomycetes</taxon>
        <taxon>Cantharellales</taxon>
        <taxon>Hydnaceae</taxon>
        <taxon>Hydnum</taxon>
    </lineage>
</organism>
<evidence type="ECO:0000313" key="2">
    <source>
        <dbReference type="EMBL" id="KAF9509236.1"/>
    </source>
</evidence>
<comment type="caution">
    <text evidence="2">The sequence shown here is derived from an EMBL/GenBank/DDBJ whole genome shotgun (WGS) entry which is preliminary data.</text>
</comment>
<keyword evidence="1" id="KW-1133">Transmembrane helix</keyword>
<proteinExistence type="predicted"/>
<protein>
    <submittedName>
        <fullName evidence="2">Uncharacterized protein</fullName>
    </submittedName>
</protein>